<dbReference type="SUPFAM" id="SSF52833">
    <property type="entry name" value="Thioredoxin-like"/>
    <property type="match status" value="1"/>
</dbReference>
<dbReference type="Proteomes" id="UP000184295">
    <property type="component" value="Unassembled WGS sequence"/>
</dbReference>
<dbReference type="InterPro" id="IPR017937">
    <property type="entry name" value="Thioredoxin_CS"/>
</dbReference>
<dbReference type="GO" id="GO:0016853">
    <property type="term" value="F:isomerase activity"/>
    <property type="evidence" value="ECO:0007669"/>
    <property type="project" value="UniProtKB-KW"/>
</dbReference>
<evidence type="ECO:0000259" key="2">
    <source>
        <dbReference type="PROSITE" id="PS51352"/>
    </source>
</evidence>
<dbReference type="InterPro" id="IPR013766">
    <property type="entry name" value="Thioredoxin_domain"/>
</dbReference>
<proteinExistence type="predicted"/>
<dbReference type="InterPro" id="IPR050553">
    <property type="entry name" value="Thioredoxin_ResA/DsbE_sf"/>
</dbReference>
<evidence type="ECO:0000256" key="1">
    <source>
        <dbReference type="SAM" id="Phobius"/>
    </source>
</evidence>
<dbReference type="Gene3D" id="3.40.30.10">
    <property type="entry name" value="Glutaredoxin"/>
    <property type="match status" value="1"/>
</dbReference>
<accession>A0A1M4T5A7</accession>
<evidence type="ECO:0000313" key="3">
    <source>
        <dbReference type="EMBL" id="SHE39696.1"/>
    </source>
</evidence>
<organism evidence="3 4">
    <name type="scientific">Ferrithrix thermotolerans DSM 19514</name>
    <dbReference type="NCBI Taxonomy" id="1121881"/>
    <lineage>
        <taxon>Bacteria</taxon>
        <taxon>Bacillati</taxon>
        <taxon>Actinomycetota</taxon>
        <taxon>Acidimicrobiia</taxon>
        <taxon>Acidimicrobiales</taxon>
        <taxon>Acidimicrobiaceae</taxon>
        <taxon>Ferrithrix</taxon>
    </lineage>
</organism>
<feature type="domain" description="Thioredoxin" evidence="2">
    <location>
        <begin position="64"/>
        <end position="206"/>
    </location>
</feature>
<keyword evidence="1" id="KW-0472">Membrane</keyword>
<keyword evidence="4" id="KW-1185">Reference proteome</keyword>
<dbReference type="EMBL" id="FQUL01000004">
    <property type="protein sequence ID" value="SHE39696.1"/>
    <property type="molecule type" value="Genomic_DNA"/>
</dbReference>
<gene>
    <name evidence="3" type="ORF">SAMN02745225_00507</name>
</gene>
<dbReference type="Pfam" id="PF00578">
    <property type="entry name" value="AhpC-TSA"/>
    <property type="match status" value="1"/>
</dbReference>
<dbReference type="PROSITE" id="PS00194">
    <property type="entry name" value="THIOREDOXIN_1"/>
    <property type="match status" value="1"/>
</dbReference>
<keyword evidence="1" id="KW-1133">Transmembrane helix</keyword>
<dbReference type="PANTHER" id="PTHR42852">
    <property type="entry name" value="THIOL:DISULFIDE INTERCHANGE PROTEIN DSBE"/>
    <property type="match status" value="1"/>
</dbReference>
<keyword evidence="3" id="KW-0413">Isomerase</keyword>
<dbReference type="InterPro" id="IPR000866">
    <property type="entry name" value="AhpC/TSA"/>
</dbReference>
<reference evidence="4" key="1">
    <citation type="submission" date="2016-11" db="EMBL/GenBank/DDBJ databases">
        <authorList>
            <person name="Varghese N."/>
            <person name="Submissions S."/>
        </authorList>
    </citation>
    <scope>NUCLEOTIDE SEQUENCE [LARGE SCALE GENOMIC DNA]</scope>
    <source>
        <strain evidence="4">DSM 19514</strain>
    </source>
</reference>
<name>A0A1M4T5A7_9ACTN</name>
<dbReference type="CDD" id="cd02966">
    <property type="entry name" value="TlpA_like_family"/>
    <property type="match status" value="1"/>
</dbReference>
<feature type="transmembrane region" description="Helical" evidence="1">
    <location>
        <begin position="20"/>
        <end position="43"/>
    </location>
</feature>
<sequence>MNSSDPVFKGSVLSSKKRAVAVVLLVTSLFVVIYAVYLSTVVVKSKGSTTNLIASASGTTLTGPLQGRMLPKFSLPSLGGGSTFLGSSYIGGKPAVVNFFASWCTSCQAEMATLTQASKTYGQKVTFLGVDENDTASAATKFLAKYGVRYPIAYDPKVSLAGPFQLVGLPTTLFVEPDGRIYREVLGTMSSSLLSKNLRALEEKAK</sequence>
<dbReference type="AlphaFoldDB" id="A0A1M4T5A7"/>
<protein>
    <submittedName>
        <fullName evidence="3">Thiol-disulfide isomerase or thioredoxin</fullName>
    </submittedName>
</protein>
<evidence type="ECO:0000313" key="4">
    <source>
        <dbReference type="Proteomes" id="UP000184295"/>
    </source>
</evidence>
<dbReference type="GO" id="GO:0016491">
    <property type="term" value="F:oxidoreductase activity"/>
    <property type="evidence" value="ECO:0007669"/>
    <property type="project" value="InterPro"/>
</dbReference>
<keyword evidence="1" id="KW-0812">Transmembrane</keyword>
<dbReference type="STRING" id="1121881.SAMN02745225_00507"/>
<dbReference type="PANTHER" id="PTHR42852:SF13">
    <property type="entry name" value="PROTEIN DIPZ"/>
    <property type="match status" value="1"/>
</dbReference>
<dbReference type="GO" id="GO:0016209">
    <property type="term" value="F:antioxidant activity"/>
    <property type="evidence" value="ECO:0007669"/>
    <property type="project" value="InterPro"/>
</dbReference>
<dbReference type="InterPro" id="IPR036249">
    <property type="entry name" value="Thioredoxin-like_sf"/>
</dbReference>
<dbReference type="RefSeq" id="WP_072788432.1">
    <property type="nucleotide sequence ID" value="NZ_FQUL01000004.1"/>
</dbReference>
<dbReference type="PROSITE" id="PS51352">
    <property type="entry name" value="THIOREDOXIN_2"/>
    <property type="match status" value="1"/>
</dbReference>
<dbReference type="OrthoDB" id="9796554at2"/>